<proteinExistence type="predicted"/>
<gene>
    <name evidence="2" type="ORF">AVDCRST_MAG53-2659</name>
</gene>
<sequence length="63" mass="6957">WRSCSVRHSSPMVTLPTQRRLSPTWRADRQDLAHPAQVGPKPRSSPPRSAAASWSALADRHGS</sequence>
<evidence type="ECO:0000313" key="2">
    <source>
        <dbReference type="EMBL" id="CAA9512528.1"/>
    </source>
</evidence>
<name>A0A6J4T3B0_9ACTN</name>
<feature type="compositionally biased region" description="Polar residues" evidence="1">
    <location>
        <begin position="1"/>
        <end position="21"/>
    </location>
</feature>
<evidence type="ECO:0000256" key="1">
    <source>
        <dbReference type="SAM" id="MobiDB-lite"/>
    </source>
</evidence>
<dbReference type="EMBL" id="CADCVR010000085">
    <property type="protein sequence ID" value="CAA9512528.1"/>
    <property type="molecule type" value="Genomic_DNA"/>
</dbReference>
<accession>A0A6J4T3B0</accession>
<organism evidence="2">
    <name type="scientific">uncultured Solirubrobacteraceae bacterium</name>
    <dbReference type="NCBI Taxonomy" id="1162706"/>
    <lineage>
        <taxon>Bacteria</taxon>
        <taxon>Bacillati</taxon>
        <taxon>Actinomycetota</taxon>
        <taxon>Thermoleophilia</taxon>
        <taxon>Solirubrobacterales</taxon>
        <taxon>Solirubrobacteraceae</taxon>
        <taxon>environmental samples</taxon>
    </lineage>
</organism>
<dbReference type="AlphaFoldDB" id="A0A6J4T3B0"/>
<reference evidence="2" key="1">
    <citation type="submission" date="2020-02" db="EMBL/GenBank/DDBJ databases">
        <authorList>
            <person name="Meier V. D."/>
        </authorList>
    </citation>
    <scope>NUCLEOTIDE SEQUENCE</scope>
    <source>
        <strain evidence="2">AVDCRST_MAG53</strain>
    </source>
</reference>
<feature type="region of interest" description="Disordered" evidence="1">
    <location>
        <begin position="1"/>
        <end position="63"/>
    </location>
</feature>
<feature type="non-terminal residue" evidence="2">
    <location>
        <position position="63"/>
    </location>
</feature>
<protein>
    <submittedName>
        <fullName evidence="2">Uncharacterized protein</fullName>
    </submittedName>
</protein>
<feature type="non-terminal residue" evidence="2">
    <location>
        <position position="1"/>
    </location>
</feature>
<feature type="compositionally biased region" description="Low complexity" evidence="1">
    <location>
        <begin position="46"/>
        <end position="57"/>
    </location>
</feature>